<sequence length="52" mass="6073">MTPHTRIKRVARKTICFSRSIKVHEKAIDSFIESIFSTNWRHNSISQEIKGS</sequence>
<accession>A0A2L1C6G1</accession>
<evidence type="ECO:0000313" key="3">
    <source>
        <dbReference type="EMBL" id="RDT85493.1"/>
    </source>
</evidence>
<proteinExistence type="predicted"/>
<name>A0A2L1C6G1_KLEPN</name>
<dbReference type="Proteomes" id="UP000468995">
    <property type="component" value="Unassembled WGS sequence"/>
</dbReference>
<dbReference type="EMBL" id="QRCF01000042">
    <property type="protein sequence ID" value="RDT85493.1"/>
    <property type="molecule type" value="Genomic_DNA"/>
</dbReference>
<dbReference type="GO" id="GO:0004803">
    <property type="term" value="F:transposase activity"/>
    <property type="evidence" value="ECO:0007669"/>
    <property type="project" value="InterPro"/>
</dbReference>
<organism evidence="2 5">
    <name type="scientific">Klebsiella pneumoniae</name>
    <dbReference type="NCBI Taxonomy" id="573"/>
    <lineage>
        <taxon>Bacteria</taxon>
        <taxon>Pseudomonadati</taxon>
        <taxon>Pseudomonadota</taxon>
        <taxon>Gammaproteobacteria</taxon>
        <taxon>Enterobacterales</taxon>
        <taxon>Enterobacteriaceae</taxon>
        <taxon>Klebsiella/Raoultella group</taxon>
        <taxon>Klebsiella</taxon>
        <taxon>Klebsiella pneumoniae complex</taxon>
    </lineage>
</organism>
<protein>
    <submittedName>
        <fullName evidence="2">Uncharacterized protein</fullName>
    </submittedName>
</protein>
<evidence type="ECO:0000313" key="5">
    <source>
        <dbReference type="Proteomes" id="UP000485085"/>
    </source>
</evidence>
<evidence type="ECO:0000313" key="1">
    <source>
        <dbReference type="EMBL" id="MSS34203.1"/>
    </source>
</evidence>
<dbReference type="EMBL" id="WNPO01000035">
    <property type="protein sequence ID" value="MUA41846.1"/>
    <property type="molecule type" value="Genomic_DNA"/>
</dbReference>
<dbReference type="EMBL" id="VINI01000033">
    <property type="protein sequence ID" value="MSS34203.1"/>
    <property type="molecule type" value="Genomic_DNA"/>
</dbReference>
<dbReference type="GO" id="GO:0003677">
    <property type="term" value="F:DNA binding"/>
    <property type="evidence" value="ECO:0007669"/>
    <property type="project" value="InterPro"/>
</dbReference>
<reference evidence="1 4" key="2">
    <citation type="submission" date="2019-07" db="EMBL/GenBank/DDBJ databases">
        <title>Genome sequence of OXA-232-producing Klebsiella pneumoniae ST23 from septicemic neonate.</title>
        <authorList>
            <person name="Mukherjee S."/>
            <person name="Naha S."/>
            <person name="Bhadury P."/>
            <person name="Basu S."/>
        </authorList>
    </citation>
    <scope>NUCLEOTIDE SEQUENCE [LARGE SCALE GENOMIC DNA]</scope>
    <source>
        <strain evidence="1 4">EN5275</strain>
    </source>
</reference>
<comment type="caution">
    <text evidence="2">The sequence shown here is derived from an EMBL/GenBank/DDBJ whole genome shotgun (WGS) entry which is preliminary data.</text>
</comment>
<evidence type="ECO:0000313" key="4">
    <source>
        <dbReference type="Proteomes" id="UP000468995"/>
    </source>
</evidence>
<dbReference type="Proteomes" id="UP000254657">
    <property type="component" value="Unassembled WGS sequence"/>
</dbReference>
<dbReference type="Pfam" id="PF03400">
    <property type="entry name" value="DDE_Tnp_IS1"/>
    <property type="match status" value="1"/>
</dbReference>
<dbReference type="AlphaFoldDB" id="A0A2L1C6G1"/>
<dbReference type="GO" id="GO:0006313">
    <property type="term" value="P:DNA transposition"/>
    <property type="evidence" value="ECO:0007669"/>
    <property type="project" value="InterPro"/>
</dbReference>
<reference evidence="2 5" key="3">
    <citation type="submission" date="2019-11" db="EMBL/GenBank/DDBJ databases">
        <title>Emergence of a novel subclone of carbapenem-resistant Klebsiella pneumoniae ST11 with enhanced virulence and transmissibility: a molecular epidemiological, clinical, genomic study.</title>
        <authorList>
            <person name="Zhou K."/>
        </authorList>
    </citation>
    <scope>NUCLEOTIDE SEQUENCE [LARGE SCALE GENOMIC DNA]</scope>
    <source>
        <strain evidence="2 5">KP_38044</strain>
    </source>
</reference>
<dbReference type="InterPro" id="IPR005063">
    <property type="entry name" value="Transposase_27"/>
</dbReference>
<gene>
    <name evidence="3" type="ORF">DW286_25860</name>
    <name evidence="1" type="ORF">FME62_26045</name>
    <name evidence="2" type="ORF">GNF00_18510</name>
</gene>
<dbReference type="Proteomes" id="UP000485085">
    <property type="component" value="Unassembled WGS sequence"/>
</dbReference>
<evidence type="ECO:0000313" key="2">
    <source>
        <dbReference type="EMBL" id="MUA41846.1"/>
    </source>
</evidence>
<reference evidence="3" key="1">
    <citation type="submission" date="2018-07" db="EMBL/GenBank/DDBJ databases">
        <title>Draft genome sequence of Klebsiella pneumoniae K293.</title>
        <authorList>
            <person name="He F."/>
        </authorList>
    </citation>
    <scope>NUCLEOTIDE SEQUENCE</scope>
    <source>
        <strain evidence="3">K293</strain>
    </source>
</reference>